<proteinExistence type="predicted"/>
<dbReference type="Ensembl" id="ENSPKIT00000012820.1">
    <property type="protein sequence ID" value="ENSPKIP00000031962.1"/>
    <property type="gene ID" value="ENSPKIG00000012229.1"/>
</dbReference>
<dbReference type="PANTHER" id="PTHR35671:SF1">
    <property type="entry name" value="PROTEIN TOPAZ1"/>
    <property type="match status" value="1"/>
</dbReference>
<accession>A0A3B3SML3</accession>
<evidence type="ECO:0000259" key="9">
    <source>
        <dbReference type="Pfam" id="PF14669"/>
    </source>
</evidence>
<feature type="region of interest" description="Disordered" evidence="8">
    <location>
        <begin position="65"/>
        <end position="100"/>
    </location>
</feature>
<feature type="region of interest" description="Disordered" evidence="8">
    <location>
        <begin position="327"/>
        <end position="361"/>
    </location>
</feature>
<protein>
    <recommendedName>
        <fullName evidence="3">Protein TOPAZ1</fullName>
    </recommendedName>
    <alternativeName>
        <fullName evidence="7">Testis- and ovary-specific PAZ domain-containing protein 1</fullName>
    </alternativeName>
</protein>
<comment type="function">
    <text evidence="1">Important for normal spermatogenesis and male fertility. Specifically required for progression to the post-meiotic stages of spermatocyte development. Seems to be necessary for normal expression levels of a number of testis-expressed gene transcripts, although its role in this process is unclear.</text>
</comment>
<name>A0A3B3SML3_9TELE</name>
<evidence type="ECO:0000256" key="7">
    <source>
        <dbReference type="ARBA" id="ARBA00031943"/>
    </source>
</evidence>
<dbReference type="InterPro" id="IPR029435">
    <property type="entry name" value="TOPAZ1_dom"/>
</dbReference>
<evidence type="ECO:0000256" key="2">
    <source>
        <dbReference type="ARBA" id="ARBA00004514"/>
    </source>
</evidence>
<evidence type="ECO:0000256" key="5">
    <source>
        <dbReference type="ARBA" id="ARBA00022782"/>
    </source>
</evidence>
<feature type="region of interest" description="Disordered" evidence="8">
    <location>
        <begin position="231"/>
        <end position="254"/>
    </location>
</feature>
<keyword evidence="5" id="KW-0221">Differentiation</keyword>
<evidence type="ECO:0000256" key="8">
    <source>
        <dbReference type="SAM" id="MobiDB-lite"/>
    </source>
</evidence>
<comment type="subcellular location">
    <subcellularLocation>
        <location evidence="2">Cytoplasm</location>
        <location evidence="2">Cytosol</location>
    </subcellularLocation>
</comment>
<keyword evidence="4" id="KW-0963">Cytoplasm</keyword>
<feature type="domain" description="Protein TOPAZ1" evidence="9">
    <location>
        <begin position="1093"/>
        <end position="1265"/>
    </location>
</feature>
<dbReference type="GO" id="GO:0048137">
    <property type="term" value="P:spermatocyte division"/>
    <property type="evidence" value="ECO:0007669"/>
    <property type="project" value="TreeGrafter"/>
</dbReference>
<dbReference type="GeneTree" id="ENSGT00390000012495"/>
<dbReference type="PANTHER" id="PTHR35671">
    <property type="entry name" value="PROTEIN TOPAZ1"/>
    <property type="match status" value="1"/>
</dbReference>
<evidence type="ECO:0000256" key="6">
    <source>
        <dbReference type="ARBA" id="ARBA00022871"/>
    </source>
</evidence>
<organism evidence="10 11">
    <name type="scientific">Paramormyrops kingsleyae</name>
    <dbReference type="NCBI Taxonomy" id="1676925"/>
    <lineage>
        <taxon>Eukaryota</taxon>
        <taxon>Metazoa</taxon>
        <taxon>Chordata</taxon>
        <taxon>Craniata</taxon>
        <taxon>Vertebrata</taxon>
        <taxon>Euteleostomi</taxon>
        <taxon>Actinopterygii</taxon>
        <taxon>Neopterygii</taxon>
        <taxon>Teleostei</taxon>
        <taxon>Osteoglossocephala</taxon>
        <taxon>Osteoglossomorpha</taxon>
        <taxon>Osteoglossiformes</taxon>
        <taxon>Mormyridae</taxon>
        <taxon>Paramormyrops</taxon>
    </lineage>
</organism>
<reference evidence="10" key="2">
    <citation type="submission" date="2025-09" db="UniProtKB">
        <authorList>
            <consortium name="Ensembl"/>
        </authorList>
    </citation>
    <scope>IDENTIFICATION</scope>
</reference>
<evidence type="ECO:0000256" key="4">
    <source>
        <dbReference type="ARBA" id="ARBA00022490"/>
    </source>
</evidence>
<dbReference type="Proteomes" id="UP000261540">
    <property type="component" value="Unplaced"/>
</dbReference>
<dbReference type="InterPro" id="IPR038952">
    <property type="entry name" value="TOPAZ1"/>
</dbReference>
<dbReference type="Pfam" id="PF14669">
    <property type="entry name" value="Asp_Glu_race_2"/>
    <property type="match status" value="1"/>
</dbReference>
<feature type="compositionally biased region" description="Gly residues" evidence="8">
    <location>
        <begin position="81"/>
        <end position="94"/>
    </location>
</feature>
<dbReference type="GO" id="GO:0005829">
    <property type="term" value="C:cytosol"/>
    <property type="evidence" value="ECO:0007669"/>
    <property type="project" value="UniProtKB-SubCell"/>
</dbReference>
<evidence type="ECO:0000256" key="3">
    <source>
        <dbReference type="ARBA" id="ARBA00016464"/>
    </source>
</evidence>
<dbReference type="GO" id="GO:0030154">
    <property type="term" value="P:cell differentiation"/>
    <property type="evidence" value="ECO:0007669"/>
    <property type="project" value="UniProtKB-KW"/>
</dbReference>
<dbReference type="CTD" id="375337"/>
<keyword evidence="11" id="KW-1185">Reference proteome</keyword>
<reference evidence="10" key="1">
    <citation type="submission" date="2025-08" db="UniProtKB">
        <authorList>
            <consortium name="Ensembl"/>
        </authorList>
    </citation>
    <scope>IDENTIFICATION</scope>
</reference>
<feature type="region of interest" description="Disordered" evidence="8">
    <location>
        <begin position="609"/>
        <end position="651"/>
    </location>
</feature>
<keyword evidence="6" id="KW-0744">Spermatogenesis</keyword>
<dbReference type="STRING" id="1676925.ENSPKIP00000031962"/>
<evidence type="ECO:0000313" key="10">
    <source>
        <dbReference type="Ensembl" id="ENSPKIP00000031962.1"/>
    </source>
</evidence>
<sequence>MTSPFALTRAEIKGNLLCRNSGGDQCSSQEKMSDKPNLRRLCTSRYAHVSNTCVVQLIPLDSKSLSGSSPKHMDVSLRSTGEGGPGTAGRGGGCISETEGNETVQKQSTLCLRDCSIKKQEKRLIKSPSCFTCCDVKFAPSRYDSLAVVRSCDSRAKETTKKQTSRKLDRRTGRNPVVKLCNISNIFSIPADFLHSRCMLPEELKRKSIHCFKRDCSEGMLLEFYPASRTSGRVNQPQPGLQAETKSTLTSQAQRPNDVADILTRTPSGGRCDRHVFCVDTDPNAHGYRMTNRMRASNGFSPLISLPTDVLESHGMVPVIQSTTVSSSCEPGALREPGLPSGAEMIKRSAPGTPPNRQDAHEESSLLIAGGGLAIRTMHDRSAECNRDTSWEGEGELDWDMTETFSCQRTTPYRGSLSCARTYISWPFQKLQGSGRGFTDTSTLPLMHAKAESAPVTDVPAKFRAPDFAKAVESVTAEGPASGTEVCMEPEMLSEMKLGLREDGSESVKLDEMAAKPALPVISLQTEPQGSSGGCGHRSNTLDYKEQKNGICEPEKVTGGHFWEMSVTQKVKLQCFKIPLKMDTDQPQFHPSKQSGGVVTPCRAAAGTKALSSSPTCTGRPPGVKSRPLASPERSRTSPLKVPAGCDSDGNTSLLSEDEAGDCVHPLDGVIMCEIKDSCSAPYRQPPSLGSNSRVEGGTEDAMDVVKAYEQDAIVLDVIQDDPELFGTITEELVFGQQKKPERPLHAKKGHHGNTARTWRRIIWDKKESFTEGPDPTQKYTDKGAFMLDINGETNSETVVSDGQPSNTMAGDERHLLAEESKAGPTDDGAGEWLWTDFMTSFQEEQSKMHPETFAQRAVNCTAQGAPGGGFSVNCAERETSTTRGSTPNTAGPVSGPPDRDVYCKYYFSSKHMCFRKVCWFLHVPLDGDEQFCTEVMIRFSRDANQSLLQRAAAVFVSYYQKCPPGIHFDLQALKLLLSALFKHGIIKDVLSVLRVLTSYRILPPSEFILALFDHVSQCCLRVATADLMDVTSMCVDAGLPFTPADFQHMQRCLELLGLPAPQMNGFLAFKLRGLGTDAWKVSGEVQLAIAEVERCREQGDWTRMGTVFSSLCASQHSLAELRQLSGRVALALLKDSAAAPLPFAQFAQAVCQGSSANGLINTLIGRIGVSLMFRYYGAKQWLKGRQLLDTLKDLNINYSMLNSLFGSESGASQGRTVSVAVELLLNSGSMESALQLLKDNDWLSGSSPRPCDANTTQIRQAVLCQLADSCVQKGVHRVALEVLTKLPGLQDQADPAAASQHSELFNRHLSSCMEKQNLTVASDSVEFMFAKSVSVDMRLLRTLIHKLGKQNVWLKARSLFRCALSMGCYPPAQVNPYCRLLPIPYSLTEVEMAIAIEMFMVSNADEIHDPSQVPLQVVLRRKEGAELASDGDYNTAGNRLLFAGQIANPKLVIKYATVNPSQEQVFTLDPLSVRKWLTQNMKWANSIWRETGDDPATSDCLSG</sequence>
<evidence type="ECO:0000256" key="1">
    <source>
        <dbReference type="ARBA" id="ARBA00002132"/>
    </source>
</evidence>
<evidence type="ECO:0000313" key="11">
    <source>
        <dbReference type="Proteomes" id="UP000261540"/>
    </source>
</evidence>